<keyword evidence="13" id="KW-1185">Reference proteome</keyword>
<evidence type="ECO:0000256" key="2">
    <source>
        <dbReference type="ARBA" id="ARBA00008857"/>
    </source>
</evidence>
<dbReference type="GO" id="GO:0006310">
    <property type="term" value="P:DNA recombination"/>
    <property type="evidence" value="ECO:0007669"/>
    <property type="project" value="UniProtKB-KW"/>
</dbReference>
<dbReference type="AlphaFoldDB" id="A0A3D8MC18"/>
<keyword evidence="6" id="KW-0233">DNA recombination</keyword>
<comment type="similarity">
    <text evidence="2">Belongs to the 'phage' integrase family.</text>
</comment>
<dbReference type="RefSeq" id="WP_115591776.1">
    <property type="nucleotide sequence ID" value="NZ_QRHA01000002.1"/>
</dbReference>
<dbReference type="GO" id="GO:0005737">
    <property type="term" value="C:cytoplasm"/>
    <property type="evidence" value="ECO:0007669"/>
    <property type="project" value="UniProtKB-SubCell"/>
</dbReference>
<evidence type="ECO:0000256" key="6">
    <source>
        <dbReference type="ARBA" id="ARBA00023172"/>
    </source>
</evidence>
<dbReference type="Pfam" id="PF13495">
    <property type="entry name" value="Phage_int_SAM_4"/>
    <property type="match status" value="1"/>
</dbReference>
<evidence type="ECO:0000256" key="5">
    <source>
        <dbReference type="ARBA" id="ARBA00023125"/>
    </source>
</evidence>
<dbReference type="InterPro" id="IPR050090">
    <property type="entry name" value="Tyrosine_recombinase_XerCD"/>
</dbReference>
<dbReference type="Gene3D" id="1.10.150.130">
    <property type="match status" value="1"/>
</dbReference>
<dbReference type="EMBL" id="QRHA01000002">
    <property type="protein sequence ID" value="RDV27931.1"/>
    <property type="molecule type" value="Genomic_DNA"/>
</dbReference>
<dbReference type="PANTHER" id="PTHR30349:SF64">
    <property type="entry name" value="PROPHAGE INTEGRASE INTD-RELATED"/>
    <property type="match status" value="1"/>
</dbReference>
<keyword evidence="5 9" id="KW-0238">DNA-binding</keyword>
<dbReference type="Pfam" id="PF00589">
    <property type="entry name" value="Phage_integrase"/>
    <property type="match status" value="1"/>
</dbReference>
<dbReference type="InterPro" id="IPR044068">
    <property type="entry name" value="CB"/>
</dbReference>
<keyword evidence="4" id="KW-0229">DNA integration</keyword>
<evidence type="ECO:0000313" key="12">
    <source>
        <dbReference type="EMBL" id="RDV27931.1"/>
    </source>
</evidence>
<comment type="subcellular location">
    <subcellularLocation>
        <location evidence="1">Cytoplasm</location>
    </subcellularLocation>
</comment>
<keyword evidence="3" id="KW-0963">Cytoplasm</keyword>
<dbReference type="SUPFAM" id="SSF56349">
    <property type="entry name" value="DNA breaking-rejoining enzymes"/>
    <property type="match status" value="1"/>
</dbReference>
<reference evidence="13" key="1">
    <citation type="submission" date="2018-08" db="EMBL/GenBank/DDBJ databases">
        <authorList>
            <person name="Zhang J."/>
            <person name="Du Z.-J."/>
        </authorList>
    </citation>
    <scope>NUCLEOTIDE SEQUENCE [LARGE SCALE GENOMIC DNA]</scope>
    <source>
        <strain evidence="13">KCTC 52655</strain>
    </source>
</reference>
<proteinExistence type="inferred from homology"/>
<dbReference type="PROSITE" id="PS51900">
    <property type="entry name" value="CB"/>
    <property type="match status" value="1"/>
</dbReference>
<evidence type="ECO:0000256" key="4">
    <source>
        <dbReference type="ARBA" id="ARBA00022908"/>
    </source>
</evidence>
<name>A0A3D8MC18_9ALTE</name>
<dbReference type="PANTHER" id="PTHR30349">
    <property type="entry name" value="PHAGE INTEGRASE-RELATED"/>
    <property type="match status" value="1"/>
</dbReference>
<dbReference type="Gene3D" id="1.10.443.10">
    <property type="entry name" value="Intergrase catalytic core"/>
    <property type="match status" value="1"/>
</dbReference>
<gene>
    <name evidence="12" type="ORF">DXV75_02870</name>
</gene>
<protein>
    <submittedName>
        <fullName evidence="12">Integron integrase</fullName>
    </submittedName>
</protein>
<evidence type="ECO:0000259" key="11">
    <source>
        <dbReference type="PROSITE" id="PS51900"/>
    </source>
</evidence>
<feature type="domain" description="Tyr recombinase" evidence="10">
    <location>
        <begin position="101"/>
        <end position="315"/>
    </location>
</feature>
<comment type="caution">
    <text evidence="12">The sequence shown here is derived from an EMBL/GenBank/DDBJ whole genome shotgun (WGS) entry which is preliminary data.</text>
</comment>
<dbReference type="FunFam" id="1.10.443.10:FF:000007">
    <property type="entry name" value="Tyrosine recombinase XerC"/>
    <property type="match status" value="1"/>
</dbReference>
<feature type="domain" description="Core-binding (CB)" evidence="11">
    <location>
        <begin position="1"/>
        <end position="83"/>
    </location>
</feature>
<dbReference type="InterPro" id="IPR011946">
    <property type="entry name" value="Integrase_integron-type"/>
</dbReference>
<dbReference type="InterPro" id="IPR010998">
    <property type="entry name" value="Integrase_recombinase_N"/>
</dbReference>
<dbReference type="NCBIfam" id="TIGR02249">
    <property type="entry name" value="integrase_gron"/>
    <property type="match status" value="1"/>
</dbReference>
<dbReference type="InterPro" id="IPR002104">
    <property type="entry name" value="Integrase_catalytic"/>
</dbReference>
<comment type="function">
    <text evidence="7">Site-specific tyrosine recombinase, which acts by catalyzing the cutting and rejoining of the recombining DNA molecules. The XerC-XerD complex is essential to convert dimers of the bacterial chromosome into monomers to permit their segregation at cell division. It also contributes to the segregational stability of plasmids.</text>
</comment>
<accession>A0A3D8MC18</accession>
<evidence type="ECO:0000259" key="10">
    <source>
        <dbReference type="PROSITE" id="PS51898"/>
    </source>
</evidence>
<dbReference type="InterPro" id="IPR011010">
    <property type="entry name" value="DNA_brk_join_enz"/>
</dbReference>
<dbReference type="GO" id="GO:0003677">
    <property type="term" value="F:DNA binding"/>
    <property type="evidence" value="ECO:0007669"/>
    <property type="project" value="UniProtKB-UniRule"/>
</dbReference>
<organism evidence="12 13">
    <name type="scientific">Alteromonas aestuariivivens</name>
    <dbReference type="NCBI Taxonomy" id="1938339"/>
    <lineage>
        <taxon>Bacteria</taxon>
        <taxon>Pseudomonadati</taxon>
        <taxon>Pseudomonadota</taxon>
        <taxon>Gammaproteobacteria</taxon>
        <taxon>Alteromonadales</taxon>
        <taxon>Alteromonadaceae</taxon>
        <taxon>Alteromonas/Salinimonas group</taxon>
        <taxon>Alteromonas</taxon>
    </lineage>
</organism>
<evidence type="ECO:0000256" key="9">
    <source>
        <dbReference type="PROSITE-ProRule" id="PRU01248"/>
    </source>
</evidence>
<sequence length="318" mass="36568">MRSQFLQEVYDFMLLNRYAKRTIQTYLFWIADYIRYHRYRHPSALHQEQVMAYLTYLASRRKLSSSTQAIALNALVFLYAKYLGKPLSEEMDFINSRRARKLPVVLTSSEITELLRCVPANHHLACSMLYGSGLRLMECMRLRVGDIDFDFNCVRVWYGKGGKHRIVTLATSLVPALKAQISQVSVRWEEDRSMPGYAGVWLPNALQKKYGVQCHNLSWQYLFPASKLSIDPESGALRRHHIDEKQIQRAVKRAAAQAGIKKNVSPHTLRHSFATHLLMRGADIRTVQEQLGHTDVRTTQIYTHVIQRGGHGVVSPLE</sequence>
<evidence type="ECO:0000256" key="8">
    <source>
        <dbReference type="ARBA" id="ARBA00038613"/>
    </source>
</evidence>
<dbReference type="OrthoDB" id="9801717at2"/>
<evidence type="ECO:0000313" key="13">
    <source>
        <dbReference type="Proteomes" id="UP000256561"/>
    </source>
</evidence>
<dbReference type="GO" id="GO:0015074">
    <property type="term" value="P:DNA integration"/>
    <property type="evidence" value="ECO:0007669"/>
    <property type="project" value="UniProtKB-KW"/>
</dbReference>
<dbReference type="Proteomes" id="UP000256561">
    <property type="component" value="Unassembled WGS sequence"/>
</dbReference>
<dbReference type="PROSITE" id="PS51898">
    <property type="entry name" value="TYR_RECOMBINASE"/>
    <property type="match status" value="1"/>
</dbReference>
<evidence type="ECO:0000256" key="3">
    <source>
        <dbReference type="ARBA" id="ARBA00022490"/>
    </source>
</evidence>
<evidence type="ECO:0000256" key="1">
    <source>
        <dbReference type="ARBA" id="ARBA00004496"/>
    </source>
</evidence>
<evidence type="ECO:0000256" key="7">
    <source>
        <dbReference type="ARBA" id="ARBA00037721"/>
    </source>
</evidence>
<dbReference type="InterPro" id="IPR004107">
    <property type="entry name" value="Integrase_SAM-like_N"/>
</dbReference>
<dbReference type="InterPro" id="IPR013762">
    <property type="entry name" value="Integrase-like_cat_sf"/>
</dbReference>
<comment type="subunit">
    <text evidence="8">Forms a cyclic heterotetrameric complex composed of two molecules of XerC and two molecules of XerD.</text>
</comment>